<evidence type="ECO:0000313" key="16">
    <source>
        <dbReference type="Proteomes" id="UP000186922"/>
    </source>
</evidence>
<dbReference type="GO" id="GO:0008466">
    <property type="term" value="F:glycogenin glucosyltransferase activity"/>
    <property type="evidence" value="ECO:0007669"/>
    <property type="project" value="UniProtKB-EC"/>
</dbReference>
<keyword evidence="5" id="KW-0479">Metal-binding</keyword>
<evidence type="ECO:0000256" key="12">
    <source>
        <dbReference type="ARBA" id="ARBA00052293"/>
    </source>
</evidence>
<feature type="compositionally biased region" description="Low complexity" evidence="14">
    <location>
        <begin position="510"/>
        <end position="529"/>
    </location>
</feature>
<dbReference type="OrthoDB" id="2014201at2759"/>
<dbReference type="FunFam" id="3.90.550.10:FF:000092">
    <property type="entry name" value="Glycogenin 2"/>
    <property type="match status" value="1"/>
</dbReference>
<evidence type="ECO:0000256" key="6">
    <source>
        <dbReference type="ARBA" id="ARBA00023056"/>
    </source>
</evidence>
<keyword evidence="7" id="KW-0325">Glycoprotein</keyword>
<dbReference type="GO" id="GO:0005737">
    <property type="term" value="C:cytoplasm"/>
    <property type="evidence" value="ECO:0007669"/>
    <property type="project" value="UniProtKB-SubCell"/>
</dbReference>
<feature type="compositionally biased region" description="Basic and acidic residues" evidence="14">
    <location>
        <begin position="447"/>
        <end position="462"/>
    </location>
</feature>
<evidence type="ECO:0000256" key="13">
    <source>
        <dbReference type="ARBA" id="ARBA00057883"/>
    </source>
</evidence>
<dbReference type="CDD" id="cd02537">
    <property type="entry name" value="GT8_Glycogenin"/>
    <property type="match status" value="1"/>
</dbReference>
<feature type="compositionally biased region" description="Low complexity" evidence="14">
    <location>
        <begin position="610"/>
        <end position="633"/>
    </location>
</feature>
<feature type="compositionally biased region" description="Basic and acidic residues" evidence="14">
    <location>
        <begin position="683"/>
        <end position="696"/>
    </location>
</feature>
<evidence type="ECO:0000256" key="10">
    <source>
        <dbReference type="ARBA" id="ARBA00038934"/>
    </source>
</evidence>
<feature type="compositionally biased region" description="Low complexity" evidence="14">
    <location>
        <begin position="325"/>
        <end position="374"/>
    </location>
</feature>
<dbReference type="STRING" id="947166.A0A1D1VGA2"/>
<dbReference type="InterPro" id="IPR029044">
    <property type="entry name" value="Nucleotide-diphossugar_trans"/>
</dbReference>
<evidence type="ECO:0000313" key="15">
    <source>
        <dbReference type="EMBL" id="GAU99092.1"/>
    </source>
</evidence>
<keyword evidence="4" id="KW-0808">Transferase</keyword>
<evidence type="ECO:0000256" key="2">
    <source>
        <dbReference type="ARBA" id="ARBA00004496"/>
    </source>
</evidence>
<dbReference type="EMBL" id="BDGG01000005">
    <property type="protein sequence ID" value="GAU99092.1"/>
    <property type="molecule type" value="Genomic_DNA"/>
</dbReference>
<dbReference type="PANTHER" id="PTHR11183">
    <property type="entry name" value="GLYCOGENIN SUBFAMILY MEMBER"/>
    <property type="match status" value="1"/>
</dbReference>
<organism evidence="15 16">
    <name type="scientific">Ramazzottius varieornatus</name>
    <name type="common">Water bear</name>
    <name type="synonym">Tardigrade</name>
    <dbReference type="NCBI Taxonomy" id="947166"/>
    <lineage>
        <taxon>Eukaryota</taxon>
        <taxon>Metazoa</taxon>
        <taxon>Ecdysozoa</taxon>
        <taxon>Tardigrada</taxon>
        <taxon>Eutardigrada</taxon>
        <taxon>Parachela</taxon>
        <taxon>Hypsibioidea</taxon>
        <taxon>Ramazzottiidae</taxon>
        <taxon>Ramazzottius</taxon>
    </lineage>
</organism>
<comment type="subcellular location">
    <subcellularLocation>
        <location evidence="2">Cytoplasm</location>
    </subcellularLocation>
</comment>
<keyword evidence="16" id="KW-1185">Reference proteome</keyword>
<feature type="compositionally biased region" description="Polar residues" evidence="14">
    <location>
        <begin position="653"/>
        <end position="669"/>
    </location>
</feature>
<accession>A0A1D1VGA2</accession>
<dbReference type="InterPro" id="IPR002495">
    <property type="entry name" value="Glyco_trans_8"/>
</dbReference>
<dbReference type="Proteomes" id="UP000186922">
    <property type="component" value="Unassembled WGS sequence"/>
</dbReference>
<dbReference type="InterPro" id="IPR050587">
    <property type="entry name" value="GNT1/Glycosyltrans_8"/>
</dbReference>
<feature type="compositionally biased region" description="Low complexity" evidence="14">
    <location>
        <begin position="568"/>
        <end position="595"/>
    </location>
</feature>
<evidence type="ECO:0000256" key="5">
    <source>
        <dbReference type="ARBA" id="ARBA00022723"/>
    </source>
</evidence>
<evidence type="ECO:0000256" key="1">
    <source>
        <dbReference type="ARBA" id="ARBA00001936"/>
    </source>
</evidence>
<evidence type="ECO:0000256" key="8">
    <source>
        <dbReference type="ARBA" id="ARBA00023211"/>
    </source>
</evidence>
<comment type="function">
    <text evidence="13">Self-glucosylating initiator of glycogen synthesis. It catalyzes the formation of a short alpha (1,4)-glucosyl chain covalently attached via a glucose 1-O-tyrosyl linkage to internal tyrosine residues and these chains act as primers for the elongation reaction catalyzed by glycogen synthase.</text>
</comment>
<dbReference type="Pfam" id="PF01501">
    <property type="entry name" value="Glyco_transf_8"/>
    <property type="match status" value="1"/>
</dbReference>
<dbReference type="GO" id="GO:0005978">
    <property type="term" value="P:glycogen biosynthetic process"/>
    <property type="evidence" value="ECO:0007669"/>
    <property type="project" value="UniProtKB-KW"/>
</dbReference>
<feature type="compositionally biased region" description="Low complexity" evidence="14">
    <location>
        <begin position="381"/>
        <end position="445"/>
    </location>
</feature>
<reference evidence="15 16" key="1">
    <citation type="journal article" date="2016" name="Nat. Commun.">
        <title>Extremotolerant tardigrade genome and improved radiotolerance of human cultured cells by tardigrade-unique protein.</title>
        <authorList>
            <person name="Hashimoto T."/>
            <person name="Horikawa D.D."/>
            <person name="Saito Y."/>
            <person name="Kuwahara H."/>
            <person name="Kozuka-Hata H."/>
            <person name="Shin-I T."/>
            <person name="Minakuchi Y."/>
            <person name="Ohishi K."/>
            <person name="Motoyama A."/>
            <person name="Aizu T."/>
            <person name="Enomoto A."/>
            <person name="Kondo K."/>
            <person name="Tanaka S."/>
            <person name="Hara Y."/>
            <person name="Koshikawa S."/>
            <person name="Sagara H."/>
            <person name="Miura T."/>
            <person name="Yokobori S."/>
            <person name="Miyagawa K."/>
            <person name="Suzuki Y."/>
            <person name="Kubo T."/>
            <person name="Oyama M."/>
            <person name="Kohara Y."/>
            <person name="Fujiyama A."/>
            <person name="Arakawa K."/>
            <person name="Katayama T."/>
            <person name="Toyoda A."/>
            <person name="Kunieda T."/>
        </authorList>
    </citation>
    <scope>NUCLEOTIDE SEQUENCE [LARGE SCALE GENOMIC DNA]</scope>
    <source>
        <strain evidence="15 16">YOKOZUNA-1</strain>
    </source>
</reference>
<evidence type="ECO:0000256" key="9">
    <source>
        <dbReference type="ARBA" id="ARBA00038162"/>
    </source>
</evidence>
<comment type="catalytic activity">
    <reaction evidence="11">
        <text>[1,4-alpha-D-glucosyl](n)-L-tyrosyl-[glycogenin] + UDP-alpha-D-glucose = [1,4-alpha-D-glucosyl](n+1)-L-tyrosyl-[glycogenin] + UDP + H(+)</text>
        <dbReference type="Rhea" id="RHEA:56560"/>
        <dbReference type="Rhea" id="RHEA-COMP:14606"/>
        <dbReference type="Rhea" id="RHEA-COMP:14607"/>
        <dbReference type="ChEBI" id="CHEBI:15378"/>
        <dbReference type="ChEBI" id="CHEBI:58223"/>
        <dbReference type="ChEBI" id="CHEBI:58885"/>
        <dbReference type="ChEBI" id="CHEBI:140574"/>
        <dbReference type="EC" id="2.4.1.186"/>
    </reaction>
</comment>
<evidence type="ECO:0000256" key="11">
    <source>
        <dbReference type="ARBA" id="ARBA00050886"/>
    </source>
</evidence>
<proteinExistence type="inferred from homology"/>
<sequence>MAAREAFVTLATNDSYSLGALVLGHSLRNVGTTRALHVLITPGVTQAMRTQLSKVYDVVTLVDVLDSQDEANLALLSRPELGVTLTKLHAWNLTTYTKAVFLDADALVLQNVDELFDRDELSAAPDVGWPDCFNTGVFVFRPSTQTFHALIEHAVQKGSFDGGDQGLLNSFFSDWATTDIRKHLPFIYNMVATVVYSYAPAFKEYGKNVKIVHFLGSTKPWHQQAGPSTGSSAVLGNFLQMWWDLFNSHVRGQLEGNLAGLAGSFSRLDLGSGSEARIGQLPPRQSQRSDWEAGHIDYLGEDRFDNIQNTINRSIGGGPTRERTPPQTQSQPQTSQQQQGSQQQTRQTSPPQQQQEQQTQQSSGESGQQSQSQSVRVESHAAGVGAVAGGAAAVQGGRQQSPPTQTEQQQSGQQQSGQQHGSQQIQQGRQPSPSSQTGQSTSVPTKSESRVVAAEDERDRLHTVSTGAGQGQGQAQGQQGDRQASPPVQQPGGHLQTLQSIRTGQHRPAQDQQGQHGSGQQFGQPQGQEAQHDQQGHASAHQGQQQQVLQGARQVSPPVGQQSGGQGQHTQQGHPQQQGHPMGHQQGPPHGQHMGRQATPPFQGGPPGQGYPAQQYQPGQQYQPHQGPGLYPQMQGNIQNRPQGPVGPITPEQFHQQSFPSQEFQQHVLQQAHMGPGGPQFHPEVRDDFYPGDPRHPQAGPGQPRHPQQGPGGNMPPGPPRH</sequence>
<keyword evidence="3" id="KW-0963">Cytoplasm</keyword>
<comment type="catalytic activity">
    <reaction evidence="12">
        <text>L-tyrosyl-[glycogenin] + UDP-alpha-D-glucose = alpha-D-glucosyl-L-tyrosyl-[glycogenin] + UDP + H(+)</text>
        <dbReference type="Rhea" id="RHEA:23360"/>
        <dbReference type="Rhea" id="RHEA-COMP:14604"/>
        <dbReference type="Rhea" id="RHEA-COMP:14605"/>
        <dbReference type="ChEBI" id="CHEBI:15378"/>
        <dbReference type="ChEBI" id="CHEBI:46858"/>
        <dbReference type="ChEBI" id="CHEBI:58223"/>
        <dbReference type="ChEBI" id="CHEBI:58885"/>
        <dbReference type="ChEBI" id="CHEBI:140573"/>
        <dbReference type="EC" id="2.4.1.186"/>
    </reaction>
</comment>
<keyword evidence="6" id="KW-0320">Glycogen biosynthesis</keyword>
<dbReference type="SUPFAM" id="SSF53448">
    <property type="entry name" value="Nucleotide-diphospho-sugar transferases"/>
    <property type="match status" value="1"/>
</dbReference>
<evidence type="ECO:0000256" key="7">
    <source>
        <dbReference type="ARBA" id="ARBA00023180"/>
    </source>
</evidence>
<dbReference type="EC" id="2.4.1.186" evidence="10"/>
<gene>
    <name evidence="15" type="primary">RvY_10136-1</name>
    <name evidence="15" type="synonym">RvY_10136.1</name>
    <name evidence="15" type="ORF">RvY_10136</name>
</gene>
<comment type="caution">
    <text evidence="15">The sequence shown here is derived from an EMBL/GenBank/DDBJ whole genome shotgun (WGS) entry which is preliminary data.</text>
</comment>
<dbReference type="AlphaFoldDB" id="A0A1D1VGA2"/>
<feature type="region of interest" description="Disordered" evidence="14">
    <location>
        <begin position="302"/>
        <end position="722"/>
    </location>
</feature>
<keyword evidence="8" id="KW-0464">Manganese</keyword>
<evidence type="ECO:0000256" key="4">
    <source>
        <dbReference type="ARBA" id="ARBA00022679"/>
    </source>
</evidence>
<dbReference type="Gene3D" id="3.90.550.10">
    <property type="entry name" value="Spore Coat Polysaccharide Biosynthesis Protein SpsA, Chain A"/>
    <property type="match status" value="1"/>
</dbReference>
<evidence type="ECO:0000256" key="14">
    <source>
        <dbReference type="SAM" id="MobiDB-lite"/>
    </source>
</evidence>
<name>A0A1D1VGA2_RAMVA</name>
<comment type="cofactor">
    <cofactor evidence="1">
        <name>Mn(2+)</name>
        <dbReference type="ChEBI" id="CHEBI:29035"/>
    </cofactor>
</comment>
<feature type="compositionally biased region" description="Low complexity" evidence="14">
    <location>
        <begin position="536"/>
        <end position="561"/>
    </location>
</feature>
<evidence type="ECO:0000256" key="3">
    <source>
        <dbReference type="ARBA" id="ARBA00022490"/>
    </source>
</evidence>
<dbReference type="GO" id="GO:0046872">
    <property type="term" value="F:metal ion binding"/>
    <property type="evidence" value="ECO:0007669"/>
    <property type="project" value="UniProtKB-KW"/>
</dbReference>
<comment type="similarity">
    <text evidence="9">Belongs to the glycosyltransferase 8 family. Glycogenin subfamily.</text>
</comment>
<feature type="compositionally biased region" description="Low complexity" evidence="14">
    <location>
        <begin position="697"/>
        <end position="709"/>
    </location>
</feature>
<protein>
    <recommendedName>
        <fullName evidence="10">glycogenin glucosyltransferase</fullName>
        <ecNumber evidence="10">2.4.1.186</ecNumber>
    </recommendedName>
</protein>